<evidence type="ECO:0000313" key="2">
    <source>
        <dbReference type="Proteomes" id="UP001207408"/>
    </source>
</evidence>
<comment type="caution">
    <text evidence="1">The sequence shown here is derived from an EMBL/GenBank/DDBJ whole genome shotgun (WGS) entry which is preliminary data.</text>
</comment>
<dbReference type="EMBL" id="JAPDPI010000014">
    <property type="protein sequence ID" value="MCW3805671.1"/>
    <property type="molecule type" value="Genomic_DNA"/>
</dbReference>
<dbReference type="InterPro" id="IPR019292">
    <property type="entry name" value="McrC"/>
</dbReference>
<dbReference type="RefSeq" id="WP_301199040.1">
    <property type="nucleotide sequence ID" value="NZ_JAPDPI010000014.1"/>
</dbReference>
<dbReference type="AlphaFoldDB" id="A0AAE3MDL6"/>
<name>A0AAE3MDL6_9BACT</name>
<keyword evidence="2" id="KW-1185">Reference proteome</keyword>
<accession>A0AAE3MDL6</accession>
<dbReference type="Pfam" id="PF10117">
    <property type="entry name" value="McrBC"/>
    <property type="match status" value="1"/>
</dbReference>
<gene>
    <name evidence="1" type="ORF">OM074_08515</name>
</gene>
<dbReference type="PANTHER" id="PTHR38733:SF1">
    <property type="entry name" value="TYPE IV METHYL-DIRECTED RESTRICTION ENZYME ECOKMCRBC"/>
    <property type="match status" value="1"/>
</dbReference>
<reference evidence="1" key="1">
    <citation type="submission" date="2022-10" db="EMBL/GenBank/DDBJ databases">
        <authorList>
            <person name="Yu W.X."/>
        </authorList>
    </citation>
    <scope>NUCLEOTIDE SEQUENCE</scope>
    <source>
        <strain evidence="1">D04</strain>
    </source>
</reference>
<proteinExistence type="predicted"/>
<protein>
    <submittedName>
        <fullName evidence="1">McrC family protein</fullName>
    </submittedName>
</protein>
<evidence type="ECO:0000313" key="1">
    <source>
        <dbReference type="EMBL" id="MCW3805671.1"/>
    </source>
</evidence>
<organism evidence="1 2">
    <name type="scientific">Plebeiibacterium marinum</name>
    <dbReference type="NCBI Taxonomy" id="2992111"/>
    <lineage>
        <taxon>Bacteria</taxon>
        <taxon>Pseudomonadati</taxon>
        <taxon>Bacteroidota</taxon>
        <taxon>Bacteroidia</taxon>
        <taxon>Marinilabiliales</taxon>
        <taxon>Marinilabiliaceae</taxon>
        <taxon>Plebeiibacterium</taxon>
    </lineage>
</organism>
<dbReference type="PANTHER" id="PTHR38733">
    <property type="entry name" value="PROTEIN MCRC"/>
    <property type="match status" value="1"/>
</dbReference>
<sequence length="438" mass="51150">MSKNIIHIEVKDCSYIEMDAEMALHINQCFTEQSVFRLSERIKEDEIPLLSYDYKSRKWLTGRYIGELNFQFKNQSYCLKVVPRFGNAIVLHLLEEIFNVKLAKNKSDNKINQESQNQLIKKLISLIWTRELGKANVHGIPKHKVNNTYIGKSVKGKLKIRESILPLYNSKQIVSEKVEKTADVTILTILQKAYRILSKDYFLTPNMLSDNVTDVLNHAQNFHIKKGVNANEYRKIKYGAIYESFRSVVDFSWVIIQRKNNSITQKNSDKDTDALFLDIAEIWESYLLSILKKAYTTKGWKVFSKKFYTYESQNFKRGLIPDIILEKDDNVFVWDAKYKNMEFRSIDYDRNDFFQIHTYGAYMKAQNKNVIGLGLLYPFNKELNQENERNNYSSTLFGVNQSDTWFKVDGIKLSGDIISLEASKEAFLSRINKQIINA</sequence>
<dbReference type="Proteomes" id="UP001207408">
    <property type="component" value="Unassembled WGS sequence"/>
</dbReference>